<organism evidence="1 2">
    <name type="scientific">Hyalomma asiaticum</name>
    <name type="common">Tick</name>
    <dbReference type="NCBI Taxonomy" id="266040"/>
    <lineage>
        <taxon>Eukaryota</taxon>
        <taxon>Metazoa</taxon>
        <taxon>Ecdysozoa</taxon>
        <taxon>Arthropoda</taxon>
        <taxon>Chelicerata</taxon>
        <taxon>Arachnida</taxon>
        <taxon>Acari</taxon>
        <taxon>Parasitiformes</taxon>
        <taxon>Ixodida</taxon>
        <taxon>Ixodoidea</taxon>
        <taxon>Ixodidae</taxon>
        <taxon>Hyalomminae</taxon>
        <taxon>Hyalomma</taxon>
    </lineage>
</organism>
<dbReference type="Proteomes" id="UP000821845">
    <property type="component" value="Chromosome 2"/>
</dbReference>
<dbReference type="EMBL" id="CM023482">
    <property type="protein sequence ID" value="KAH6939685.1"/>
    <property type="molecule type" value="Genomic_DNA"/>
</dbReference>
<protein>
    <submittedName>
        <fullName evidence="1">Uncharacterized protein</fullName>
    </submittedName>
</protein>
<comment type="caution">
    <text evidence="1">The sequence shown here is derived from an EMBL/GenBank/DDBJ whole genome shotgun (WGS) entry which is preliminary data.</text>
</comment>
<proteinExistence type="predicted"/>
<evidence type="ECO:0000313" key="2">
    <source>
        <dbReference type="Proteomes" id="UP000821845"/>
    </source>
</evidence>
<accession>A0ACB7SYC7</accession>
<reference evidence="1" key="1">
    <citation type="submission" date="2020-05" db="EMBL/GenBank/DDBJ databases">
        <title>Large-scale comparative analyses of tick genomes elucidate their genetic diversity and vector capacities.</title>
        <authorList>
            <person name="Jia N."/>
            <person name="Wang J."/>
            <person name="Shi W."/>
            <person name="Du L."/>
            <person name="Sun Y."/>
            <person name="Zhan W."/>
            <person name="Jiang J."/>
            <person name="Wang Q."/>
            <person name="Zhang B."/>
            <person name="Ji P."/>
            <person name="Sakyi L.B."/>
            <person name="Cui X."/>
            <person name="Yuan T."/>
            <person name="Jiang B."/>
            <person name="Yang W."/>
            <person name="Lam T.T.-Y."/>
            <person name="Chang Q."/>
            <person name="Ding S."/>
            <person name="Wang X."/>
            <person name="Zhu J."/>
            <person name="Ruan X."/>
            <person name="Zhao L."/>
            <person name="Wei J."/>
            <person name="Que T."/>
            <person name="Du C."/>
            <person name="Cheng J."/>
            <person name="Dai P."/>
            <person name="Han X."/>
            <person name="Huang E."/>
            <person name="Gao Y."/>
            <person name="Liu J."/>
            <person name="Shao H."/>
            <person name="Ye R."/>
            <person name="Li L."/>
            <person name="Wei W."/>
            <person name="Wang X."/>
            <person name="Wang C."/>
            <person name="Yang T."/>
            <person name="Huo Q."/>
            <person name="Li W."/>
            <person name="Guo W."/>
            <person name="Chen H."/>
            <person name="Zhou L."/>
            <person name="Ni X."/>
            <person name="Tian J."/>
            <person name="Zhou Y."/>
            <person name="Sheng Y."/>
            <person name="Liu T."/>
            <person name="Pan Y."/>
            <person name="Xia L."/>
            <person name="Li J."/>
            <person name="Zhao F."/>
            <person name="Cao W."/>
        </authorList>
    </citation>
    <scope>NUCLEOTIDE SEQUENCE</scope>
    <source>
        <strain evidence="1">Hyas-2018</strain>
    </source>
</reference>
<name>A0ACB7SYC7_HYAAI</name>
<sequence length="107" mass="12124">MNWLKRRELRPRPRLSIRGGRSAMARTTTGRGRRTGGGGKGYYGEEQWWRRGAAGANVPFLGTGARGFERLALEPSAERRRWPVSRRKIVRTGATRELDVEGEQLSE</sequence>
<evidence type="ECO:0000313" key="1">
    <source>
        <dbReference type="EMBL" id="KAH6939685.1"/>
    </source>
</evidence>
<gene>
    <name evidence="1" type="ORF">HPB50_020618</name>
</gene>
<keyword evidence="2" id="KW-1185">Reference proteome</keyword>